<comment type="caution">
    <text evidence="6">The sequence shown here is derived from an EMBL/GenBank/DDBJ whole genome shotgun (WGS) entry which is preliminary data.</text>
</comment>
<keyword evidence="5" id="KW-0472">Membrane</keyword>
<evidence type="ECO:0000256" key="2">
    <source>
        <dbReference type="ARBA" id="ARBA00009477"/>
    </source>
</evidence>
<accession>A0A161Y8V3</accession>
<dbReference type="Gene3D" id="1.10.287.470">
    <property type="entry name" value="Helix hairpin bin"/>
    <property type="match status" value="1"/>
</dbReference>
<dbReference type="InterPro" id="IPR006143">
    <property type="entry name" value="RND_pump_MFP"/>
</dbReference>
<keyword evidence="3 4" id="KW-0175">Coiled coil</keyword>
<dbReference type="NCBIfam" id="TIGR01730">
    <property type="entry name" value="RND_mfp"/>
    <property type="match status" value="1"/>
</dbReference>
<organism evidence="6 7">
    <name type="scientific">Pseudoalteromonas luteoviolacea H33</name>
    <dbReference type="NCBI Taxonomy" id="1365251"/>
    <lineage>
        <taxon>Bacteria</taxon>
        <taxon>Pseudomonadati</taxon>
        <taxon>Pseudomonadota</taxon>
        <taxon>Gammaproteobacteria</taxon>
        <taxon>Alteromonadales</taxon>
        <taxon>Pseudoalteromonadaceae</taxon>
        <taxon>Pseudoalteromonas</taxon>
    </lineage>
</organism>
<evidence type="ECO:0000256" key="4">
    <source>
        <dbReference type="SAM" id="Coils"/>
    </source>
</evidence>
<dbReference type="AlphaFoldDB" id="A0A161Y8V3"/>
<evidence type="ECO:0000256" key="1">
    <source>
        <dbReference type="ARBA" id="ARBA00004196"/>
    </source>
</evidence>
<dbReference type="Gene3D" id="2.40.420.20">
    <property type="match status" value="1"/>
</dbReference>
<reference evidence="6 7" key="1">
    <citation type="submission" date="2013-07" db="EMBL/GenBank/DDBJ databases">
        <title>Comparative Genomic and Metabolomic Analysis of Twelve Strains of Pseudoalteromonas luteoviolacea.</title>
        <authorList>
            <person name="Vynne N.G."/>
            <person name="Mansson M."/>
            <person name="Gram L."/>
        </authorList>
    </citation>
    <scope>NUCLEOTIDE SEQUENCE [LARGE SCALE GENOMIC DNA]</scope>
    <source>
        <strain evidence="6 7">H33</strain>
    </source>
</reference>
<evidence type="ECO:0000313" key="7">
    <source>
        <dbReference type="Proteomes" id="UP000076503"/>
    </source>
</evidence>
<evidence type="ECO:0000256" key="3">
    <source>
        <dbReference type="ARBA" id="ARBA00023054"/>
    </source>
</evidence>
<dbReference type="Proteomes" id="UP000076503">
    <property type="component" value="Unassembled WGS sequence"/>
</dbReference>
<evidence type="ECO:0000256" key="5">
    <source>
        <dbReference type="SAM" id="Phobius"/>
    </source>
</evidence>
<comment type="subcellular location">
    <subcellularLocation>
        <location evidence="1">Cell envelope</location>
    </subcellularLocation>
</comment>
<dbReference type="Gene3D" id="2.40.50.100">
    <property type="match status" value="1"/>
</dbReference>
<gene>
    <name evidence="6" type="ORF">N476_10210</name>
</gene>
<evidence type="ECO:0000313" key="6">
    <source>
        <dbReference type="EMBL" id="KZN52434.1"/>
    </source>
</evidence>
<dbReference type="PANTHER" id="PTHR32347">
    <property type="entry name" value="EFFLUX SYSTEM COMPONENT YKNX-RELATED"/>
    <property type="match status" value="1"/>
</dbReference>
<dbReference type="GO" id="GO:0016020">
    <property type="term" value="C:membrane"/>
    <property type="evidence" value="ECO:0007669"/>
    <property type="project" value="InterPro"/>
</dbReference>
<dbReference type="InterPro" id="IPR050465">
    <property type="entry name" value="UPF0194_transport"/>
</dbReference>
<dbReference type="GO" id="GO:0022857">
    <property type="term" value="F:transmembrane transporter activity"/>
    <property type="evidence" value="ECO:0007669"/>
    <property type="project" value="InterPro"/>
</dbReference>
<dbReference type="Gene3D" id="2.40.30.170">
    <property type="match status" value="1"/>
</dbReference>
<protein>
    <submittedName>
        <fullName evidence="6">Uncharacterized protein</fullName>
    </submittedName>
</protein>
<feature type="coiled-coil region" evidence="4">
    <location>
        <begin position="128"/>
        <end position="243"/>
    </location>
</feature>
<dbReference type="GO" id="GO:0030313">
    <property type="term" value="C:cell envelope"/>
    <property type="evidence" value="ECO:0007669"/>
    <property type="project" value="UniProtKB-SubCell"/>
</dbReference>
<dbReference type="PATRIC" id="fig|1365251.3.peg.969"/>
<dbReference type="RefSeq" id="WP_063360621.1">
    <property type="nucleotide sequence ID" value="NZ_AUXZ01000062.1"/>
</dbReference>
<name>A0A161Y8V3_9GAMM</name>
<feature type="transmembrane region" description="Helical" evidence="5">
    <location>
        <begin position="21"/>
        <end position="39"/>
    </location>
</feature>
<keyword evidence="5" id="KW-1133">Transmembrane helix</keyword>
<comment type="similarity">
    <text evidence="2">Belongs to the membrane fusion protein (MFP) (TC 8.A.1) family.</text>
</comment>
<dbReference type="OrthoDB" id="5752864at2"/>
<proteinExistence type="inferred from homology"/>
<dbReference type="SUPFAM" id="SSF111369">
    <property type="entry name" value="HlyD-like secretion proteins"/>
    <property type="match status" value="1"/>
</dbReference>
<dbReference type="PANTHER" id="PTHR32347:SF14">
    <property type="entry name" value="EFFLUX SYSTEM COMPONENT YKNX-RELATED"/>
    <property type="match status" value="1"/>
</dbReference>
<sequence>MIRNTSQQDKVITKRSTNKKWMLSSIGAIGLISAVAFSYDSFSALLSAEQAVSTQQLKTAQVVRGDMIQDIRVEGRTLAAVSPSLYAIASGTVTLHVKAGDTIAKGQVLASLDSPELHNQLLQEEATLRRIEMEVKRQQIAIKQQQLDNTQAMELAKVELEAAQSEMARANASIEKQIISKLELEQTMVELKRAELNERHAIDSLKLSQEQLNFELQSTQLDLDRQRHLVANLQRQVDALTLTSPLSGIVGNLNVQQKQHVQRDSELMSLVDLSELEVEAYIPENLADELGIGLTAKVQINNQYFPATLMAISPEVENGRVSGRIRFDKQPKSLRQNQRVNAQIIISHKKNILKVDRGAFIETGSASTAYKISNGSAYRTNIQLGVKSIREVEIKSGLQVGDTIVISSLTPFQQAQQVILSE</sequence>
<dbReference type="EMBL" id="AUXZ01000062">
    <property type="protein sequence ID" value="KZN52434.1"/>
    <property type="molecule type" value="Genomic_DNA"/>
</dbReference>
<keyword evidence="5" id="KW-0812">Transmembrane</keyword>